<gene>
    <name evidence="5" type="primary">rpsB</name>
    <name evidence="8" type="ORF">AVDCRST_MAG43-1975</name>
</gene>
<dbReference type="AlphaFoldDB" id="A0A6J4UZ34"/>
<dbReference type="Gene3D" id="3.40.50.10490">
    <property type="entry name" value="Glucose-6-phosphate isomerase like protein, domain 1"/>
    <property type="match status" value="1"/>
</dbReference>
<dbReference type="Pfam" id="PF00318">
    <property type="entry name" value="Ribosomal_S2"/>
    <property type="match status" value="1"/>
</dbReference>
<dbReference type="InterPro" id="IPR018130">
    <property type="entry name" value="Ribosomal_uS2_CS"/>
</dbReference>
<dbReference type="GO" id="GO:0022627">
    <property type="term" value="C:cytosolic small ribosomal subunit"/>
    <property type="evidence" value="ECO:0007669"/>
    <property type="project" value="TreeGrafter"/>
</dbReference>
<accession>A0A6J4UZ34</accession>
<evidence type="ECO:0000256" key="7">
    <source>
        <dbReference type="SAM" id="MobiDB-lite"/>
    </source>
</evidence>
<dbReference type="PRINTS" id="PR00395">
    <property type="entry name" value="RIBOSOMALS2"/>
</dbReference>
<dbReference type="InterPro" id="IPR005706">
    <property type="entry name" value="Ribosomal_uS2_bac/mit/plastid"/>
</dbReference>
<sequence>MVQAQVQEGRNPRVSLKGLLEAGVHFGHQKNRWNPKMKPYIFTERNGIHILDLQQTVPMLEQAHEFISEITSKGGHILFVGTKKQAQDIVQREAERSGQFYVNRRWLGGTLTNFVTIRQRLRHLKQLRSEDESGAWNVLPKQEAAAKQLELDKLERTLGGMREMTQLPGALFIIDPKREHLAVHEAQRLGIPTIAMVDSNSDPNPIDMVLPANDDAIRSIRLISSGIAQAAINGRTERESLDGEAEDFAQAIENEDVFAGSEEKTADQDAETASAQPAARV</sequence>
<evidence type="ECO:0000256" key="3">
    <source>
        <dbReference type="ARBA" id="ARBA00023274"/>
    </source>
</evidence>
<dbReference type="CDD" id="cd01425">
    <property type="entry name" value="RPS2"/>
    <property type="match status" value="1"/>
</dbReference>
<dbReference type="HAMAP" id="MF_00291_B">
    <property type="entry name" value="Ribosomal_uS2_B"/>
    <property type="match status" value="1"/>
</dbReference>
<keyword evidence="2 5" id="KW-0689">Ribosomal protein</keyword>
<dbReference type="GO" id="GO:0006412">
    <property type="term" value="P:translation"/>
    <property type="evidence" value="ECO:0007669"/>
    <property type="project" value="UniProtKB-UniRule"/>
</dbReference>
<evidence type="ECO:0000256" key="2">
    <source>
        <dbReference type="ARBA" id="ARBA00022980"/>
    </source>
</evidence>
<evidence type="ECO:0000256" key="5">
    <source>
        <dbReference type="HAMAP-Rule" id="MF_00291"/>
    </source>
</evidence>
<dbReference type="NCBIfam" id="TIGR01011">
    <property type="entry name" value="rpsB_bact"/>
    <property type="match status" value="1"/>
</dbReference>
<comment type="similarity">
    <text evidence="1 5 6">Belongs to the universal ribosomal protein uS2 family.</text>
</comment>
<dbReference type="PROSITE" id="PS00963">
    <property type="entry name" value="RIBOSOMAL_S2_2"/>
    <property type="match status" value="1"/>
</dbReference>
<dbReference type="InterPro" id="IPR001865">
    <property type="entry name" value="Ribosomal_uS2"/>
</dbReference>
<protein>
    <recommendedName>
        <fullName evidence="4 5">Small ribosomal subunit protein uS2</fullName>
    </recommendedName>
</protein>
<reference evidence="8" key="1">
    <citation type="submission" date="2020-02" db="EMBL/GenBank/DDBJ databases">
        <authorList>
            <person name="Meier V. D."/>
        </authorList>
    </citation>
    <scope>NUCLEOTIDE SEQUENCE</scope>
    <source>
        <strain evidence="8">AVDCRST_MAG43</strain>
    </source>
</reference>
<proteinExistence type="inferred from homology"/>
<feature type="region of interest" description="Disordered" evidence="7">
    <location>
        <begin position="254"/>
        <end position="281"/>
    </location>
</feature>
<dbReference type="EMBL" id="CADCWI010000092">
    <property type="protein sequence ID" value="CAA9560836.1"/>
    <property type="molecule type" value="Genomic_DNA"/>
</dbReference>
<dbReference type="SUPFAM" id="SSF52313">
    <property type="entry name" value="Ribosomal protein S2"/>
    <property type="match status" value="1"/>
</dbReference>
<name>A0A6J4UZ34_9BACT</name>
<evidence type="ECO:0000256" key="1">
    <source>
        <dbReference type="ARBA" id="ARBA00006242"/>
    </source>
</evidence>
<dbReference type="PANTHER" id="PTHR12534">
    <property type="entry name" value="30S RIBOSOMAL PROTEIN S2 PROKARYOTIC AND ORGANELLAR"/>
    <property type="match status" value="1"/>
</dbReference>
<keyword evidence="3 5" id="KW-0687">Ribonucleoprotein</keyword>
<dbReference type="PANTHER" id="PTHR12534:SF0">
    <property type="entry name" value="SMALL RIBOSOMAL SUBUNIT PROTEIN US2M"/>
    <property type="match status" value="1"/>
</dbReference>
<dbReference type="GO" id="GO:0003735">
    <property type="term" value="F:structural constituent of ribosome"/>
    <property type="evidence" value="ECO:0007669"/>
    <property type="project" value="InterPro"/>
</dbReference>
<organism evidence="8">
    <name type="scientific">uncultured Thermomicrobiales bacterium</name>
    <dbReference type="NCBI Taxonomy" id="1645740"/>
    <lineage>
        <taxon>Bacteria</taxon>
        <taxon>Pseudomonadati</taxon>
        <taxon>Thermomicrobiota</taxon>
        <taxon>Thermomicrobia</taxon>
        <taxon>Thermomicrobiales</taxon>
        <taxon>environmental samples</taxon>
    </lineage>
</organism>
<evidence type="ECO:0000256" key="4">
    <source>
        <dbReference type="ARBA" id="ARBA00035256"/>
    </source>
</evidence>
<evidence type="ECO:0000313" key="8">
    <source>
        <dbReference type="EMBL" id="CAA9560836.1"/>
    </source>
</evidence>
<evidence type="ECO:0000256" key="6">
    <source>
        <dbReference type="RuleBase" id="RU003631"/>
    </source>
</evidence>
<dbReference type="InterPro" id="IPR023591">
    <property type="entry name" value="Ribosomal_uS2_flav_dom_sf"/>
</dbReference>
<dbReference type="Gene3D" id="1.10.287.610">
    <property type="entry name" value="Helix hairpin bin"/>
    <property type="match status" value="1"/>
</dbReference>